<feature type="transmembrane region" description="Helical" evidence="6">
    <location>
        <begin position="181"/>
        <end position="199"/>
    </location>
</feature>
<keyword evidence="6" id="KW-1003">Cell membrane</keyword>
<keyword evidence="6" id="KW-0813">Transport</keyword>
<sequence length="265" mass="28356">MTVQSPPRAPAPRIARAFADSATMTGRSLRRVLRAPDSLLIGVLLPILLLLLFVYVFGGAIRTDGDYIDYVVPGVVLLCAGYGAAITAVSVHNDMTNGVIDRFRSMPITRSAVLVGHVLASLARNLFATFLVLLTALLVGFRPEAGLLDWGAVIGLVLLYVLAVSWVSVCLGLVARSADGASGFSFFVLFLPYLSSAFVPPETMPAVLRAFSEHQPITPITETVRALMMQGTAGDQALVALAWCVGILVVAMVVAQRLFERRTAR</sequence>
<dbReference type="GO" id="GO:0140359">
    <property type="term" value="F:ABC-type transporter activity"/>
    <property type="evidence" value="ECO:0007669"/>
    <property type="project" value="InterPro"/>
</dbReference>
<dbReference type="Pfam" id="PF01061">
    <property type="entry name" value="ABC2_membrane"/>
    <property type="match status" value="1"/>
</dbReference>
<comment type="similarity">
    <text evidence="6">Belongs to the ABC-2 integral membrane protein family.</text>
</comment>
<evidence type="ECO:0000256" key="1">
    <source>
        <dbReference type="ARBA" id="ARBA00004141"/>
    </source>
</evidence>
<evidence type="ECO:0000313" key="8">
    <source>
        <dbReference type="EMBL" id="SKA18687.1"/>
    </source>
</evidence>
<feature type="transmembrane region" description="Helical" evidence="6">
    <location>
        <begin position="112"/>
        <end position="138"/>
    </location>
</feature>
<dbReference type="InterPro" id="IPR047817">
    <property type="entry name" value="ABC2_TM_bact-type"/>
</dbReference>
<dbReference type="InterPro" id="IPR051784">
    <property type="entry name" value="Nod_factor_ABC_transporter"/>
</dbReference>
<comment type="subcellular location">
    <subcellularLocation>
        <location evidence="6">Cell membrane</location>
        <topology evidence="6">Multi-pass membrane protein</topology>
    </subcellularLocation>
    <subcellularLocation>
        <location evidence="1">Membrane</location>
        <topology evidence="1">Multi-pass membrane protein</topology>
    </subcellularLocation>
</comment>
<evidence type="ECO:0000256" key="6">
    <source>
        <dbReference type="RuleBase" id="RU361157"/>
    </source>
</evidence>
<evidence type="ECO:0000256" key="2">
    <source>
        <dbReference type="ARBA" id="ARBA00022692"/>
    </source>
</evidence>
<organism evidence="8 9">
    <name type="scientific">Marinactinospora thermotolerans DSM 45154</name>
    <dbReference type="NCBI Taxonomy" id="1122192"/>
    <lineage>
        <taxon>Bacteria</taxon>
        <taxon>Bacillati</taxon>
        <taxon>Actinomycetota</taxon>
        <taxon>Actinomycetes</taxon>
        <taxon>Streptosporangiales</taxon>
        <taxon>Nocardiopsidaceae</taxon>
        <taxon>Marinactinospora</taxon>
    </lineage>
</organism>
<reference evidence="8 9" key="1">
    <citation type="submission" date="2017-02" db="EMBL/GenBank/DDBJ databases">
        <authorList>
            <person name="Peterson S.W."/>
        </authorList>
    </citation>
    <scope>NUCLEOTIDE SEQUENCE [LARGE SCALE GENOMIC DNA]</scope>
    <source>
        <strain evidence="8 9">DSM 45154</strain>
    </source>
</reference>
<proteinExistence type="inferred from homology"/>
<feature type="transmembrane region" description="Helical" evidence="6">
    <location>
        <begin position="39"/>
        <end position="58"/>
    </location>
</feature>
<dbReference type="InterPro" id="IPR000412">
    <property type="entry name" value="ABC_2_transport"/>
</dbReference>
<feature type="transmembrane region" description="Helical" evidence="6">
    <location>
        <begin position="237"/>
        <end position="259"/>
    </location>
</feature>
<name>A0A1T4RS25_9ACTN</name>
<evidence type="ECO:0000256" key="3">
    <source>
        <dbReference type="ARBA" id="ARBA00022989"/>
    </source>
</evidence>
<evidence type="ECO:0000313" key="9">
    <source>
        <dbReference type="Proteomes" id="UP000190637"/>
    </source>
</evidence>
<feature type="domain" description="ABC transmembrane type-2" evidence="7">
    <location>
        <begin position="37"/>
        <end position="262"/>
    </location>
</feature>
<dbReference type="PROSITE" id="PS51012">
    <property type="entry name" value="ABC_TM2"/>
    <property type="match status" value="1"/>
</dbReference>
<keyword evidence="2 6" id="KW-0812">Transmembrane</keyword>
<feature type="transmembrane region" description="Helical" evidence="6">
    <location>
        <begin position="70"/>
        <end position="91"/>
    </location>
</feature>
<dbReference type="InterPro" id="IPR013525">
    <property type="entry name" value="ABC2_TM"/>
</dbReference>
<evidence type="ECO:0000256" key="4">
    <source>
        <dbReference type="ARBA" id="ARBA00023136"/>
    </source>
</evidence>
<dbReference type="PANTHER" id="PTHR43229:SF2">
    <property type="entry name" value="NODULATION PROTEIN J"/>
    <property type="match status" value="1"/>
</dbReference>
<feature type="transmembrane region" description="Helical" evidence="6">
    <location>
        <begin position="150"/>
        <end position="174"/>
    </location>
</feature>
<dbReference type="EMBL" id="FUWS01000007">
    <property type="protein sequence ID" value="SKA18687.1"/>
    <property type="molecule type" value="Genomic_DNA"/>
</dbReference>
<dbReference type="AlphaFoldDB" id="A0A1T4RS25"/>
<dbReference type="Proteomes" id="UP000190637">
    <property type="component" value="Unassembled WGS sequence"/>
</dbReference>
<dbReference type="GO" id="GO:0046677">
    <property type="term" value="P:response to antibiotic"/>
    <property type="evidence" value="ECO:0007669"/>
    <property type="project" value="UniProtKB-KW"/>
</dbReference>
<keyword evidence="9" id="KW-1185">Reference proteome</keyword>
<dbReference type="PANTHER" id="PTHR43229">
    <property type="entry name" value="NODULATION PROTEIN J"/>
    <property type="match status" value="1"/>
</dbReference>
<keyword evidence="4 6" id="KW-0472">Membrane</keyword>
<protein>
    <recommendedName>
        <fullName evidence="6">Transport permease protein</fullName>
    </recommendedName>
</protein>
<evidence type="ECO:0000256" key="5">
    <source>
        <dbReference type="ARBA" id="ARBA00023251"/>
    </source>
</evidence>
<dbReference type="OrthoDB" id="670210at2"/>
<keyword evidence="5" id="KW-0046">Antibiotic resistance</keyword>
<accession>A0A1T4RS25</accession>
<keyword evidence="3 6" id="KW-1133">Transmembrane helix</keyword>
<gene>
    <name evidence="8" type="ORF">SAMN02745673_02926</name>
</gene>
<dbReference type="GO" id="GO:0043190">
    <property type="term" value="C:ATP-binding cassette (ABC) transporter complex"/>
    <property type="evidence" value="ECO:0007669"/>
    <property type="project" value="InterPro"/>
</dbReference>
<evidence type="ECO:0000259" key="7">
    <source>
        <dbReference type="PROSITE" id="PS51012"/>
    </source>
</evidence>
<dbReference type="RefSeq" id="WP_078762227.1">
    <property type="nucleotide sequence ID" value="NZ_FUWS01000007.1"/>
</dbReference>
<dbReference type="PIRSF" id="PIRSF006648">
    <property type="entry name" value="DrrB"/>
    <property type="match status" value="1"/>
</dbReference>
<dbReference type="STRING" id="1122192.SAMN02745673_02926"/>